<dbReference type="Proteomes" id="UP000199144">
    <property type="component" value="Unassembled WGS sequence"/>
</dbReference>
<feature type="transmembrane region" description="Helical" evidence="8">
    <location>
        <begin position="201"/>
        <end position="221"/>
    </location>
</feature>
<protein>
    <recommendedName>
        <fullName evidence="8">Probable membrane transporter protein</fullName>
    </recommendedName>
</protein>
<sequence length="251" mass="26639">MPDALWQVLDLPGVYWAILAAFVAGIVRGFSGFGTALIYLPVAAQVMPPIWAVITLTVMDVFGPLPAARGAWRACHRRDLGRLLLATMVAVPFGVLVLRVTDPAIYRYAISLIALAMLGLLISGFRYRGTVSPRGVYGIGGGAGFLGGVAGLPGPVVILFYMASPHGPAVIRANTLLYLWGFDVLLLATLGLQGVLEVGAIWLGIVLIPPSIAGIALGTAIFNPERERLYRRVAYLVIAVSAISGLPFWTS</sequence>
<feature type="transmembrane region" description="Helical" evidence="8">
    <location>
        <begin position="80"/>
        <end position="98"/>
    </location>
</feature>
<organism evidence="9 10">
    <name type="scientific">Shimia aestuarii</name>
    <dbReference type="NCBI Taxonomy" id="254406"/>
    <lineage>
        <taxon>Bacteria</taxon>
        <taxon>Pseudomonadati</taxon>
        <taxon>Pseudomonadota</taxon>
        <taxon>Alphaproteobacteria</taxon>
        <taxon>Rhodobacterales</taxon>
        <taxon>Roseobacteraceae</taxon>
    </lineage>
</organism>
<dbReference type="STRING" id="254406.SAMN04488042_10453"/>
<dbReference type="OrthoDB" id="9795324at2"/>
<comment type="similarity">
    <text evidence="2 8">Belongs to the 4-toluene sulfonate uptake permease (TSUP) (TC 2.A.102) family.</text>
</comment>
<accession>A0A1I4N921</accession>
<proteinExistence type="inferred from homology"/>
<keyword evidence="4 8" id="KW-1003">Cell membrane</keyword>
<feature type="transmembrane region" description="Helical" evidence="8">
    <location>
        <begin position="137"/>
        <end position="163"/>
    </location>
</feature>
<keyword evidence="6 8" id="KW-1133">Transmembrane helix</keyword>
<evidence type="ECO:0000256" key="6">
    <source>
        <dbReference type="ARBA" id="ARBA00022989"/>
    </source>
</evidence>
<evidence type="ECO:0000313" key="10">
    <source>
        <dbReference type="Proteomes" id="UP000199144"/>
    </source>
</evidence>
<dbReference type="InterPro" id="IPR052017">
    <property type="entry name" value="TSUP"/>
</dbReference>
<evidence type="ECO:0000313" key="9">
    <source>
        <dbReference type="EMBL" id="SFM11989.1"/>
    </source>
</evidence>
<dbReference type="RefSeq" id="WP_093093955.1">
    <property type="nucleotide sequence ID" value="NZ_FOTQ01000004.1"/>
</dbReference>
<evidence type="ECO:0000256" key="1">
    <source>
        <dbReference type="ARBA" id="ARBA00004651"/>
    </source>
</evidence>
<evidence type="ECO:0000256" key="5">
    <source>
        <dbReference type="ARBA" id="ARBA00022692"/>
    </source>
</evidence>
<dbReference type="Pfam" id="PF01925">
    <property type="entry name" value="TauE"/>
    <property type="match status" value="1"/>
</dbReference>
<dbReference type="PANTHER" id="PTHR30269">
    <property type="entry name" value="TRANSMEMBRANE PROTEIN YFCA"/>
    <property type="match status" value="1"/>
</dbReference>
<keyword evidence="3" id="KW-0813">Transport</keyword>
<name>A0A1I4N921_9RHOB</name>
<dbReference type="PANTHER" id="PTHR30269:SF37">
    <property type="entry name" value="MEMBRANE TRANSPORTER PROTEIN"/>
    <property type="match status" value="1"/>
</dbReference>
<keyword evidence="10" id="KW-1185">Reference proteome</keyword>
<dbReference type="EMBL" id="FOTQ01000004">
    <property type="protein sequence ID" value="SFM11989.1"/>
    <property type="molecule type" value="Genomic_DNA"/>
</dbReference>
<comment type="subcellular location">
    <subcellularLocation>
        <location evidence="1 8">Cell membrane</location>
        <topology evidence="1 8">Multi-pass membrane protein</topology>
    </subcellularLocation>
</comment>
<feature type="transmembrane region" description="Helical" evidence="8">
    <location>
        <begin position="233"/>
        <end position="250"/>
    </location>
</feature>
<reference evidence="9 10" key="1">
    <citation type="submission" date="2016-10" db="EMBL/GenBank/DDBJ databases">
        <authorList>
            <person name="de Groot N.N."/>
        </authorList>
    </citation>
    <scope>NUCLEOTIDE SEQUENCE [LARGE SCALE GENOMIC DNA]</scope>
    <source>
        <strain evidence="9 10">DSM 15283</strain>
    </source>
</reference>
<gene>
    <name evidence="9" type="ORF">SAMN04488042_10453</name>
</gene>
<dbReference type="InterPro" id="IPR002781">
    <property type="entry name" value="TM_pro_TauE-like"/>
</dbReference>
<evidence type="ECO:0000256" key="2">
    <source>
        <dbReference type="ARBA" id="ARBA00009142"/>
    </source>
</evidence>
<dbReference type="GO" id="GO:0005886">
    <property type="term" value="C:plasma membrane"/>
    <property type="evidence" value="ECO:0007669"/>
    <property type="project" value="UniProtKB-SubCell"/>
</dbReference>
<evidence type="ECO:0000256" key="4">
    <source>
        <dbReference type="ARBA" id="ARBA00022475"/>
    </source>
</evidence>
<dbReference type="AlphaFoldDB" id="A0A1I4N921"/>
<evidence type="ECO:0000256" key="7">
    <source>
        <dbReference type="ARBA" id="ARBA00023136"/>
    </source>
</evidence>
<feature type="transmembrane region" description="Helical" evidence="8">
    <location>
        <begin position="105"/>
        <end position="125"/>
    </location>
</feature>
<feature type="transmembrane region" description="Helical" evidence="8">
    <location>
        <begin position="175"/>
        <end position="195"/>
    </location>
</feature>
<keyword evidence="7 8" id="KW-0472">Membrane</keyword>
<keyword evidence="5 8" id="KW-0812">Transmembrane</keyword>
<evidence type="ECO:0000256" key="3">
    <source>
        <dbReference type="ARBA" id="ARBA00022448"/>
    </source>
</evidence>
<evidence type="ECO:0000256" key="8">
    <source>
        <dbReference type="RuleBase" id="RU363041"/>
    </source>
</evidence>
<feature type="transmembrane region" description="Helical" evidence="8">
    <location>
        <begin position="14"/>
        <end position="38"/>
    </location>
</feature>